<dbReference type="GO" id="GO:0005634">
    <property type="term" value="C:nucleus"/>
    <property type="evidence" value="ECO:0007669"/>
    <property type="project" value="UniProtKB-SubCell"/>
</dbReference>
<feature type="region of interest" description="Disordered" evidence="6">
    <location>
        <begin position="96"/>
        <end position="253"/>
    </location>
</feature>
<keyword evidence="4" id="KW-0862">Zinc</keyword>
<dbReference type="EMBL" id="KN837114">
    <property type="protein sequence ID" value="KIJ45019.1"/>
    <property type="molecule type" value="Genomic_DNA"/>
</dbReference>
<dbReference type="InterPro" id="IPR036957">
    <property type="entry name" value="Znf_PARP_sf"/>
</dbReference>
<keyword evidence="2" id="KW-0479">Metal-binding</keyword>
<feature type="transmembrane region" description="Helical" evidence="7">
    <location>
        <begin position="28"/>
        <end position="48"/>
    </location>
</feature>
<evidence type="ECO:0000313" key="10">
    <source>
        <dbReference type="Proteomes" id="UP000054279"/>
    </source>
</evidence>
<keyword evidence="7" id="KW-1133">Transmembrane helix</keyword>
<feature type="domain" description="PARP-type" evidence="8">
    <location>
        <begin position="12"/>
        <end position="107"/>
    </location>
</feature>
<protein>
    <recommendedName>
        <fullName evidence="8">PARP-type domain-containing protein</fullName>
    </recommendedName>
</protein>
<dbReference type="InterPro" id="IPR001510">
    <property type="entry name" value="Znf_PARP"/>
</dbReference>
<keyword evidence="3" id="KW-0863">Zinc-finger</keyword>
<evidence type="ECO:0000256" key="6">
    <source>
        <dbReference type="SAM" id="MobiDB-lite"/>
    </source>
</evidence>
<keyword evidence="10" id="KW-1185">Reference proteome</keyword>
<comment type="subcellular location">
    <subcellularLocation>
        <location evidence="1">Nucleus</location>
    </subcellularLocation>
</comment>
<reference evidence="9 10" key="1">
    <citation type="submission" date="2014-06" db="EMBL/GenBank/DDBJ databases">
        <title>Evolutionary Origins and Diversification of the Mycorrhizal Mutualists.</title>
        <authorList>
            <consortium name="DOE Joint Genome Institute"/>
            <consortium name="Mycorrhizal Genomics Consortium"/>
            <person name="Kohler A."/>
            <person name="Kuo A."/>
            <person name="Nagy L.G."/>
            <person name="Floudas D."/>
            <person name="Copeland A."/>
            <person name="Barry K.W."/>
            <person name="Cichocki N."/>
            <person name="Veneault-Fourrey C."/>
            <person name="LaButti K."/>
            <person name="Lindquist E.A."/>
            <person name="Lipzen A."/>
            <person name="Lundell T."/>
            <person name="Morin E."/>
            <person name="Murat C."/>
            <person name="Riley R."/>
            <person name="Ohm R."/>
            <person name="Sun H."/>
            <person name="Tunlid A."/>
            <person name="Henrissat B."/>
            <person name="Grigoriev I.V."/>
            <person name="Hibbett D.S."/>
            <person name="Martin F."/>
        </authorList>
    </citation>
    <scope>NUCLEOTIDE SEQUENCE [LARGE SCALE GENOMIC DNA]</scope>
    <source>
        <strain evidence="9 10">SS14</strain>
    </source>
</reference>
<feature type="compositionally biased region" description="Basic residues" evidence="6">
    <location>
        <begin position="232"/>
        <end position="244"/>
    </location>
</feature>
<dbReference type="GO" id="GO:0008270">
    <property type="term" value="F:zinc ion binding"/>
    <property type="evidence" value="ECO:0007669"/>
    <property type="project" value="UniProtKB-KW"/>
</dbReference>
<dbReference type="HOGENOM" id="CLU_045993_2_0_1"/>
<keyword evidence="5" id="KW-0539">Nucleus</keyword>
<dbReference type="Proteomes" id="UP000054279">
    <property type="component" value="Unassembled WGS sequence"/>
</dbReference>
<evidence type="ECO:0000256" key="1">
    <source>
        <dbReference type="ARBA" id="ARBA00004123"/>
    </source>
</evidence>
<dbReference type="Pfam" id="PF00645">
    <property type="entry name" value="zf-PARP"/>
    <property type="match status" value="1"/>
</dbReference>
<proteinExistence type="predicted"/>
<keyword evidence="7" id="KW-0812">Transmembrane</keyword>
<feature type="compositionally biased region" description="Basic residues" evidence="6">
    <location>
        <begin position="159"/>
        <end position="184"/>
    </location>
</feature>
<feature type="compositionally biased region" description="Acidic residues" evidence="6">
    <location>
        <begin position="146"/>
        <end position="155"/>
    </location>
</feature>
<dbReference type="PROSITE" id="PS50064">
    <property type="entry name" value="ZF_PARP_2"/>
    <property type="match status" value="1"/>
</dbReference>
<feature type="compositionally biased region" description="Acidic residues" evidence="6">
    <location>
        <begin position="189"/>
        <end position="212"/>
    </location>
</feature>
<evidence type="ECO:0000256" key="3">
    <source>
        <dbReference type="ARBA" id="ARBA00022771"/>
    </source>
</evidence>
<dbReference type="OrthoDB" id="429950at2759"/>
<feature type="compositionally biased region" description="Basic residues" evidence="6">
    <location>
        <begin position="132"/>
        <end position="142"/>
    </location>
</feature>
<keyword evidence="7" id="KW-0472">Membrane</keyword>
<evidence type="ECO:0000313" key="9">
    <source>
        <dbReference type="EMBL" id="KIJ45019.1"/>
    </source>
</evidence>
<evidence type="ECO:0000256" key="4">
    <source>
        <dbReference type="ARBA" id="ARBA00022833"/>
    </source>
</evidence>
<evidence type="ECO:0000256" key="2">
    <source>
        <dbReference type="ARBA" id="ARBA00022723"/>
    </source>
</evidence>
<gene>
    <name evidence="9" type="ORF">M422DRAFT_251674</name>
</gene>
<feature type="compositionally biased region" description="Basic and acidic residues" evidence="6">
    <location>
        <begin position="96"/>
        <end position="122"/>
    </location>
</feature>
<dbReference type="GO" id="GO:0003677">
    <property type="term" value="F:DNA binding"/>
    <property type="evidence" value="ECO:0007669"/>
    <property type="project" value="InterPro"/>
</dbReference>
<accession>A0A0C9VDB8</accession>
<sequence length="253" mass="28323">MSDEDTKKPGGYRLEYASSGRAKCKDKYCTNSLTTLIVGLILVCLFTAQAMQWNYHRESAWRHWGCVTPKILSNIASSLNSADDLDGFEDLKDEDKERVRKAVEEGKVADEDVPESAKKTDADGEEAEEKPKRKRAPPKKKAKKDEDEDEDDEEEEKLKKKASAKKAPAKKAPAKKAPAKKVTKKKDSDSEEENFADDIDKISDDEDDDEDAEAGKKRKRPAPKKKVEPKKPAAKKPASRKAKKPVSDDEDDD</sequence>
<evidence type="ECO:0000256" key="5">
    <source>
        <dbReference type="ARBA" id="ARBA00023242"/>
    </source>
</evidence>
<dbReference type="SUPFAM" id="SSF57716">
    <property type="entry name" value="Glucocorticoid receptor-like (DNA-binding domain)"/>
    <property type="match status" value="1"/>
</dbReference>
<dbReference type="Gene3D" id="3.30.1740.10">
    <property type="entry name" value="Zinc finger, PARP-type"/>
    <property type="match status" value="1"/>
</dbReference>
<dbReference type="SMART" id="SM01336">
    <property type="entry name" value="zf-PARP"/>
    <property type="match status" value="1"/>
</dbReference>
<organism evidence="9 10">
    <name type="scientific">Sphaerobolus stellatus (strain SS14)</name>
    <dbReference type="NCBI Taxonomy" id="990650"/>
    <lineage>
        <taxon>Eukaryota</taxon>
        <taxon>Fungi</taxon>
        <taxon>Dikarya</taxon>
        <taxon>Basidiomycota</taxon>
        <taxon>Agaricomycotina</taxon>
        <taxon>Agaricomycetes</taxon>
        <taxon>Phallomycetidae</taxon>
        <taxon>Geastrales</taxon>
        <taxon>Sphaerobolaceae</taxon>
        <taxon>Sphaerobolus</taxon>
    </lineage>
</organism>
<dbReference type="AlphaFoldDB" id="A0A0C9VDB8"/>
<evidence type="ECO:0000256" key="7">
    <source>
        <dbReference type="SAM" id="Phobius"/>
    </source>
</evidence>
<name>A0A0C9VDB8_SPHS4</name>
<evidence type="ECO:0000259" key="8">
    <source>
        <dbReference type="PROSITE" id="PS50064"/>
    </source>
</evidence>